<gene>
    <name evidence="2" type="ORF">Krac_9619</name>
</gene>
<proteinExistence type="predicted"/>
<dbReference type="EMBL" id="ADVG01000001">
    <property type="protein sequence ID" value="EFH88206.1"/>
    <property type="molecule type" value="Genomic_DNA"/>
</dbReference>
<dbReference type="InParanoid" id="D6TCU2"/>
<dbReference type="STRING" id="485913.Krac_9619"/>
<feature type="compositionally biased region" description="Basic and acidic residues" evidence="1">
    <location>
        <begin position="143"/>
        <end position="154"/>
    </location>
</feature>
<feature type="region of interest" description="Disordered" evidence="1">
    <location>
        <begin position="143"/>
        <end position="179"/>
    </location>
</feature>
<comment type="caution">
    <text evidence="2">The sequence shown here is derived from an EMBL/GenBank/DDBJ whole genome shotgun (WGS) entry which is preliminary data.</text>
</comment>
<feature type="region of interest" description="Disordered" evidence="1">
    <location>
        <begin position="55"/>
        <end position="74"/>
    </location>
</feature>
<evidence type="ECO:0000256" key="1">
    <source>
        <dbReference type="SAM" id="MobiDB-lite"/>
    </source>
</evidence>
<sequence length="179" mass="20152">MKYIIGRKCQDMSKISLINEKFQPLFYALTGNDFILISSSFTKVVSDRRNFKETMRRSRTTRHGAEDETTKSSCYPGVPDEASCTVGAPFRMKKNSMDEVGTLRRKDPDTKNDGNNKAVKLEDEAVFGCLEEPLIVAPIREARRGKSHVERRPVGDLSEQASNQFSGGTSLEVVSPQWR</sequence>
<dbReference type="Proteomes" id="UP000004508">
    <property type="component" value="Unassembled WGS sequence"/>
</dbReference>
<evidence type="ECO:0000313" key="3">
    <source>
        <dbReference type="Proteomes" id="UP000004508"/>
    </source>
</evidence>
<accession>D6TCU2</accession>
<evidence type="ECO:0000313" key="2">
    <source>
        <dbReference type="EMBL" id="EFH88206.1"/>
    </source>
</evidence>
<reference evidence="2 3" key="1">
    <citation type="journal article" date="2011" name="Stand. Genomic Sci.">
        <title>Non-contiguous finished genome sequence and contextual data of the filamentous soil bacterium Ktedonobacter racemifer type strain (SOSP1-21).</title>
        <authorList>
            <person name="Chang Y.J."/>
            <person name="Land M."/>
            <person name="Hauser L."/>
            <person name="Chertkov O."/>
            <person name="Del Rio T.G."/>
            <person name="Nolan M."/>
            <person name="Copeland A."/>
            <person name="Tice H."/>
            <person name="Cheng J.F."/>
            <person name="Lucas S."/>
            <person name="Han C."/>
            <person name="Goodwin L."/>
            <person name="Pitluck S."/>
            <person name="Ivanova N."/>
            <person name="Ovchinikova G."/>
            <person name="Pati A."/>
            <person name="Chen A."/>
            <person name="Palaniappan K."/>
            <person name="Mavromatis K."/>
            <person name="Liolios K."/>
            <person name="Brettin T."/>
            <person name="Fiebig A."/>
            <person name="Rohde M."/>
            <person name="Abt B."/>
            <person name="Goker M."/>
            <person name="Detter J.C."/>
            <person name="Woyke T."/>
            <person name="Bristow J."/>
            <person name="Eisen J.A."/>
            <person name="Markowitz V."/>
            <person name="Hugenholtz P."/>
            <person name="Kyrpides N.C."/>
            <person name="Klenk H.P."/>
            <person name="Lapidus A."/>
        </authorList>
    </citation>
    <scope>NUCLEOTIDE SEQUENCE [LARGE SCALE GENOMIC DNA]</scope>
    <source>
        <strain evidence="3">DSM 44963</strain>
    </source>
</reference>
<protein>
    <submittedName>
        <fullName evidence="2">Uncharacterized protein</fullName>
    </submittedName>
</protein>
<feature type="compositionally biased region" description="Polar residues" evidence="1">
    <location>
        <begin position="159"/>
        <end position="169"/>
    </location>
</feature>
<dbReference type="AlphaFoldDB" id="D6TCU2"/>
<name>D6TCU2_KTERA</name>
<keyword evidence="3" id="KW-1185">Reference proteome</keyword>
<organism evidence="2 3">
    <name type="scientific">Ktedonobacter racemifer DSM 44963</name>
    <dbReference type="NCBI Taxonomy" id="485913"/>
    <lineage>
        <taxon>Bacteria</taxon>
        <taxon>Bacillati</taxon>
        <taxon>Chloroflexota</taxon>
        <taxon>Ktedonobacteria</taxon>
        <taxon>Ktedonobacterales</taxon>
        <taxon>Ktedonobacteraceae</taxon>
        <taxon>Ktedonobacter</taxon>
    </lineage>
</organism>